<evidence type="ECO:0000256" key="4">
    <source>
        <dbReference type="ARBA" id="ARBA00022989"/>
    </source>
</evidence>
<sequence precursor="true">MYTDVDSKIFWLKERLIKVVLWGIFISAFLIGFSGAMMPGPMLGVTIDGSLKKGWTAGPLTVLGHGILEFILIVIMTFGLKDFFSNPTVAGFIGFFGGAFLAWMGYGMIKSGINKSVSLESQRAGNSAGVRNLALAGALVSATNPYFILWWASTGIESIRQSYTSGLIGVLFFFIGHILSDFVWYTAISTAFSRGKKLISDTLYRWIIILLGIFIVAFSIYFIGSGWKMLLGAIE</sequence>
<dbReference type="PANTHER" id="PTHR38825:SF1">
    <property type="entry name" value="TRANSPORTER, LYSE FAMILY"/>
    <property type="match status" value="1"/>
</dbReference>
<reference evidence="8" key="1">
    <citation type="submission" date="2011-12" db="EMBL/GenBank/DDBJ databases">
        <title>Complete sequence of Clostridium clariflavum DSM 19732.</title>
        <authorList>
            <consortium name="US DOE Joint Genome Institute"/>
            <person name="Lucas S."/>
            <person name="Han J."/>
            <person name="Lapidus A."/>
            <person name="Cheng J.-F."/>
            <person name="Goodwin L."/>
            <person name="Pitluck S."/>
            <person name="Peters L."/>
            <person name="Teshima H."/>
            <person name="Detter J.C."/>
            <person name="Han C."/>
            <person name="Tapia R."/>
            <person name="Land M."/>
            <person name="Hauser L."/>
            <person name="Kyrpides N."/>
            <person name="Ivanova N."/>
            <person name="Pagani I."/>
            <person name="Kitzmiller T."/>
            <person name="Lynd L."/>
            <person name="Izquierdo J."/>
            <person name="Woyke T."/>
        </authorList>
    </citation>
    <scope>NUCLEOTIDE SEQUENCE [LARGE SCALE GENOMIC DNA]</scope>
    <source>
        <strain evidence="8">DSM 19732 / NBRC 101661 / EBR45</strain>
    </source>
</reference>
<dbReference type="Pfam" id="PF01810">
    <property type="entry name" value="LysE"/>
    <property type="match status" value="1"/>
</dbReference>
<proteinExistence type="predicted"/>
<feature type="transmembrane region" description="Helical" evidence="6">
    <location>
        <begin position="206"/>
        <end position="224"/>
    </location>
</feature>
<keyword evidence="4 6" id="KW-1133">Transmembrane helix</keyword>
<comment type="subcellular location">
    <subcellularLocation>
        <location evidence="1">Cell membrane</location>
        <topology evidence="1">Multi-pass membrane protein</topology>
    </subcellularLocation>
</comment>
<feature type="transmembrane region" description="Helical" evidence="6">
    <location>
        <begin position="130"/>
        <end position="151"/>
    </location>
</feature>
<feature type="transmembrane region" description="Helical" evidence="6">
    <location>
        <begin position="90"/>
        <end position="109"/>
    </location>
</feature>
<gene>
    <name evidence="7" type="ordered locus">Clocl_0148</name>
</gene>
<reference evidence="7 8" key="2">
    <citation type="journal article" date="2012" name="Stand. Genomic Sci.">
        <title>Complete Genome Sequence of Clostridium clariflavum DSM 19732.</title>
        <authorList>
            <person name="Izquierdo J.A."/>
            <person name="Goodwin L."/>
            <person name="Davenport K.W."/>
            <person name="Teshima H."/>
            <person name="Bruce D."/>
            <person name="Detter C."/>
            <person name="Tapia R."/>
            <person name="Han S."/>
            <person name="Land M."/>
            <person name="Hauser L."/>
            <person name="Jeffries C.D."/>
            <person name="Han J."/>
            <person name="Pitluck S."/>
            <person name="Nolan M."/>
            <person name="Chen A."/>
            <person name="Huntemann M."/>
            <person name="Mavromatis K."/>
            <person name="Mikhailova N."/>
            <person name="Liolios K."/>
            <person name="Woyke T."/>
            <person name="Lynd L.R."/>
        </authorList>
    </citation>
    <scope>NUCLEOTIDE SEQUENCE [LARGE SCALE GENOMIC DNA]</scope>
    <source>
        <strain evidence="8">DSM 19732 / NBRC 101661 / EBR45</strain>
    </source>
</reference>
<dbReference type="PANTHER" id="PTHR38825">
    <property type="entry name" value="LYSINE EXPORTER PROTEIN (LYSE/YGGA)"/>
    <property type="match status" value="1"/>
</dbReference>
<evidence type="ECO:0000256" key="2">
    <source>
        <dbReference type="ARBA" id="ARBA00022475"/>
    </source>
</evidence>
<dbReference type="eggNOG" id="COG1280">
    <property type="taxonomic scope" value="Bacteria"/>
</dbReference>
<evidence type="ECO:0000313" key="8">
    <source>
        <dbReference type="Proteomes" id="UP000005435"/>
    </source>
</evidence>
<dbReference type="EMBL" id="CP003065">
    <property type="protein sequence ID" value="AEV66896.1"/>
    <property type="molecule type" value="Genomic_DNA"/>
</dbReference>
<evidence type="ECO:0000256" key="5">
    <source>
        <dbReference type="ARBA" id="ARBA00023136"/>
    </source>
</evidence>
<dbReference type="HOGENOM" id="CLU_104651_0_0_9"/>
<keyword evidence="3 6" id="KW-0812">Transmembrane</keyword>
<dbReference type="GO" id="GO:0006865">
    <property type="term" value="P:amino acid transport"/>
    <property type="evidence" value="ECO:0007669"/>
    <property type="project" value="InterPro"/>
</dbReference>
<feature type="transmembrane region" description="Helical" evidence="6">
    <location>
        <begin position="57"/>
        <end position="78"/>
    </location>
</feature>
<organism evidence="7 8">
    <name type="scientific">Acetivibrio clariflavus (strain DSM 19732 / NBRC 101661 / EBR45)</name>
    <name type="common">Clostridium clariflavum</name>
    <dbReference type="NCBI Taxonomy" id="720554"/>
    <lineage>
        <taxon>Bacteria</taxon>
        <taxon>Bacillati</taxon>
        <taxon>Bacillota</taxon>
        <taxon>Clostridia</taxon>
        <taxon>Eubacteriales</taxon>
        <taxon>Oscillospiraceae</taxon>
        <taxon>Acetivibrio</taxon>
    </lineage>
</organism>
<keyword evidence="2" id="KW-1003">Cell membrane</keyword>
<dbReference type="AlphaFoldDB" id="G8M089"/>
<feature type="transmembrane region" description="Helical" evidence="6">
    <location>
        <begin position="163"/>
        <end position="185"/>
    </location>
</feature>
<keyword evidence="5 6" id="KW-0472">Membrane</keyword>
<accession>G8M089</accession>
<dbReference type="Proteomes" id="UP000005435">
    <property type="component" value="Chromosome"/>
</dbReference>
<dbReference type="KEGG" id="ccl:Clocl_0148"/>
<dbReference type="STRING" id="720554.Clocl_0148"/>
<evidence type="ECO:0000256" key="1">
    <source>
        <dbReference type="ARBA" id="ARBA00004651"/>
    </source>
</evidence>
<dbReference type="InterPro" id="IPR001123">
    <property type="entry name" value="LeuE-type"/>
</dbReference>
<dbReference type="GO" id="GO:0005886">
    <property type="term" value="C:plasma membrane"/>
    <property type="evidence" value="ECO:0007669"/>
    <property type="project" value="UniProtKB-SubCell"/>
</dbReference>
<keyword evidence="8" id="KW-1185">Reference proteome</keyword>
<protein>
    <submittedName>
        <fullName evidence="7">Putative threonine efflux protein</fullName>
    </submittedName>
</protein>
<evidence type="ECO:0000256" key="3">
    <source>
        <dbReference type="ARBA" id="ARBA00022692"/>
    </source>
</evidence>
<evidence type="ECO:0000256" key="6">
    <source>
        <dbReference type="SAM" id="Phobius"/>
    </source>
</evidence>
<feature type="transmembrane region" description="Helical" evidence="6">
    <location>
        <begin position="20"/>
        <end position="45"/>
    </location>
</feature>
<evidence type="ECO:0000313" key="7">
    <source>
        <dbReference type="EMBL" id="AEV66896.1"/>
    </source>
</evidence>
<name>G8M089_ACECE</name>